<evidence type="ECO:0000313" key="2">
    <source>
        <dbReference type="Proteomes" id="UP000765509"/>
    </source>
</evidence>
<proteinExistence type="predicted"/>
<comment type="caution">
    <text evidence="1">The sequence shown here is derived from an EMBL/GenBank/DDBJ whole genome shotgun (WGS) entry which is preliminary data.</text>
</comment>
<accession>A0A9Q3HIK5</accession>
<evidence type="ECO:0000313" key="1">
    <source>
        <dbReference type="EMBL" id="MBW0506753.1"/>
    </source>
</evidence>
<reference evidence="1" key="1">
    <citation type="submission" date="2021-03" db="EMBL/GenBank/DDBJ databases">
        <title>Draft genome sequence of rust myrtle Austropuccinia psidii MF-1, a brazilian biotype.</title>
        <authorList>
            <person name="Quecine M.C."/>
            <person name="Pachon D.M.R."/>
            <person name="Bonatelli M.L."/>
            <person name="Correr F.H."/>
            <person name="Franceschini L.M."/>
            <person name="Leite T.F."/>
            <person name="Margarido G.R.A."/>
            <person name="Almeida C.A."/>
            <person name="Ferrarezi J.A."/>
            <person name="Labate C.A."/>
        </authorList>
    </citation>
    <scope>NUCLEOTIDE SEQUENCE</scope>
    <source>
        <strain evidence="1">MF-1</strain>
    </source>
</reference>
<name>A0A9Q3HIK5_9BASI</name>
<organism evidence="1 2">
    <name type="scientific">Austropuccinia psidii MF-1</name>
    <dbReference type="NCBI Taxonomy" id="1389203"/>
    <lineage>
        <taxon>Eukaryota</taxon>
        <taxon>Fungi</taxon>
        <taxon>Dikarya</taxon>
        <taxon>Basidiomycota</taxon>
        <taxon>Pucciniomycotina</taxon>
        <taxon>Pucciniomycetes</taxon>
        <taxon>Pucciniales</taxon>
        <taxon>Sphaerophragmiaceae</taxon>
        <taxon>Austropuccinia</taxon>
    </lineage>
</organism>
<dbReference type="AlphaFoldDB" id="A0A9Q3HIK5"/>
<dbReference type="OrthoDB" id="2517503at2759"/>
<dbReference type="EMBL" id="AVOT02019283">
    <property type="protein sequence ID" value="MBW0506753.1"/>
    <property type="molecule type" value="Genomic_DNA"/>
</dbReference>
<evidence type="ECO:0008006" key="3">
    <source>
        <dbReference type="Google" id="ProtNLM"/>
    </source>
</evidence>
<dbReference type="Proteomes" id="UP000765509">
    <property type="component" value="Unassembled WGS sequence"/>
</dbReference>
<gene>
    <name evidence="1" type="ORF">O181_046468</name>
</gene>
<protein>
    <recommendedName>
        <fullName evidence="3">Retrotransposon Copia-like N-terminal domain-containing protein</fullName>
    </recommendedName>
</protein>
<sequence length="104" mass="11802">MIEDNNYANWNSSIKAYLPLIGVLDYIDGDAPPPTEEKGDSHLKCCKEKQNAASVICQSLITHNFSKFLNKRSYKDPIVLDKVIINHWGDCAWTCLQVPYKDIS</sequence>
<keyword evidence="2" id="KW-1185">Reference proteome</keyword>